<dbReference type="STRING" id="1317121.ATO11_11480"/>
<reference evidence="2 3" key="1">
    <citation type="journal article" date="2015" name="Int. J. Syst. Evol. Microbiol.">
        <title>Aestuariivita atlantica sp. nov., isolated from deep sea sediment of the Atlantic Ocean.</title>
        <authorList>
            <person name="Li G."/>
            <person name="Lai Q."/>
            <person name="Du Y."/>
            <person name="Liu X."/>
            <person name="Sun F."/>
            <person name="Shao Z."/>
        </authorList>
    </citation>
    <scope>NUCLEOTIDE SEQUENCE [LARGE SCALE GENOMIC DNA]</scope>
    <source>
        <strain evidence="2 3">22II-S11-z3</strain>
    </source>
</reference>
<feature type="chain" id="PRO_5005554171" description="Type II secretion system protein GspC N-terminal domain-containing protein" evidence="1">
    <location>
        <begin position="21"/>
        <end position="171"/>
    </location>
</feature>
<comment type="caution">
    <text evidence="2">The sequence shown here is derived from an EMBL/GenBank/DDBJ whole genome shotgun (WGS) entry which is preliminary data.</text>
</comment>
<evidence type="ECO:0000313" key="3">
    <source>
        <dbReference type="Proteomes" id="UP000036938"/>
    </source>
</evidence>
<evidence type="ECO:0000256" key="1">
    <source>
        <dbReference type="SAM" id="SignalP"/>
    </source>
</evidence>
<evidence type="ECO:0000313" key="2">
    <source>
        <dbReference type="EMBL" id="KNG93788.1"/>
    </source>
</evidence>
<accession>A0A0L1JQV1</accession>
<keyword evidence="1" id="KW-0732">Signal</keyword>
<organism evidence="2 3">
    <name type="scientific">Pseudaestuariivita atlantica</name>
    <dbReference type="NCBI Taxonomy" id="1317121"/>
    <lineage>
        <taxon>Bacteria</taxon>
        <taxon>Pseudomonadati</taxon>
        <taxon>Pseudomonadota</taxon>
        <taxon>Alphaproteobacteria</taxon>
        <taxon>Rhodobacterales</taxon>
        <taxon>Paracoccaceae</taxon>
        <taxon>Pseudaestuariivita</taxon>
    </lineage>
</organism>
<dbReference type="EMBL" id="AQQZ01000004">
    <property type="protein sequence ID" value="KNG93788.1"/>
    <property type="molecule type" value="Genomic_DNA"/>
</dbReference>
<protein>
    <recommendedName>
        <fullName evidence="4">Type II secretion system protein GspC N-terminal domain-containing protein</fullName>
    </recommendedName>
</protein>
<proteinExistence type="predicted"/>
<keyword evidence="3" id="KW-1185">Reference proteome</keyword>
<sequence>MMSRVLAGLGTLCLALLAGAASLWAHNVTQRQPPLPDLANLSAEAELAATGQESDRATARRRPATGDYDAILERPLFAPTRRPVVIAALPEPEPDLTTQLAAPEAPAPVIRLRGVIGATGGNRALVTVDGADGGWLTEGTEVSGWTVTGIGPDWLDISRGEIRKRIDLYER</sequence>
<dbReference type="AlphaFoldDB" id="A0A0L1JQV1"/>
<feature type="signal peptide" evidence="1">
    <location>
        <begin position="1"/>
        <end position="20"/>
    </location>
</feature>
<name>A0A0L1JQV1_9RHOB</name>
<dbReference type="Proteomes" id="UP000036938">
    <property type="component" value="Unassembled WGS sequence"/>
</dbReference>
<gene>
    <name evidence="2" type="ORF">ATO11_11480</name>
</gene>
<evidence type="ECO:0008006" key="4">
    <source>
        <dbReference type="Google" id="ProtNLM"/>
    </source>
</evidence>